<comment type="caution">
    <text evidence="1">The sequence shown here is derived from an EMBL/GenBank/DDBJ whole genome shotgun (WGS) entry which is preliminary data.</text>
</comment>
<dbReference type="EMBL" id="BKCJ010960875">
    <property type="protein sequence ID" value="GFC54352.1"/>
    <property type="molecule type" value="Genomic_DNA"/>
</dbReference>
<evidence type="ECO:0000313" key="1">
    <source>
        <dbReference type="EMBL" id="GFC54352.1"/>
    </source>
</evidence>
<reference evidence="1" key="1">
    <citation type="journal article" date="2019" name="Sci. Rep.">
        <title>Draft genome of Tanacetum cinerariifolium, the natural source of mosquito coil.</title>
        <authorList>
            <person name="Yamashiro T."/>
            <person name="Shiraishi A."/>
            <person name="Satake H."/>
            <person name="Nakayama K."/>
        </authorList>
    </citation>
    <scope>NUCLEOTIDE SEQUENCE</scope>
</reference>
<protein>
    <submittedName>
        <fullName evidence="1">Uncharacterized protein</fullName>
    </submittedName>
</protein>
<name>A0A699PWQ7_TANCI</name>
<accession>A0A699PWQ7</accession>
<feature type="non-terminal residue" evidence="1">
    <location>
        <position position="1"/>
    </location>
</feature>
<sequence>SIGSSAIANSLVDVCRDLDPCVDLPALLVAFFFGAITDSGSFLSLHLLDPRSDPANGSSSLSTSSSRRLFNVTVSPYVSKMILSDSYASTRAL</sequence>
<gene>
    <name evidence="1" type="ORF">Tci_826322</name>
</gene>
<organism evidence="1">
    <name type="scientific">Tanacetum cinerariifolium</name>
    <name type="common">Dalmatian daisy</name>
    <name type="synonym">Chrysanthemum cinerariifolium</name>
    <dbReference type="NCBI Taxonomy" id="118510"/>
    <lineage>
        <taxon>Eukaryota</taxon>
        <taxon>Viridiplantae</taxon>
        <taxon>Streptophyta</taxon>
        <taxon>Embryophyta</taxon>
        <taxon>Tracheophyta</taxon>
        <taxon>Spermatophyta</taxon>
        <taxon>Magnoliopsida</taxon>
        <taxon>eudicotyledons</taxon>
        <taxon>Gunneridae</taxon>
        <taxon>Pentapetalae</taxon>
        <taxon>asterids</taxon>
        <taxon>campanulids</taxon>
        <taxon>Asterales</taxon>
        <taxon>Asteraceae</taxon>
        <taxon>Asteroideae</taxon>
        <taxon>Anthemideae</taxon>
        <taxon>Anthemidinae</taxon>
        <taxon>Tanacetum</taxon>
    </lineage>
</organism>
<dbReference type="AlphaFoldDB" id="A0A699PWQ7"/>
<proteinExistence type="predicted"/>